<dbReference type="Gene3D" id="3.40.50.1240">
    <property type="entry name" value="Phosphoglycerate mutase-like"/>
    <property type="match status" value="1"/>
</dbReference>
<keyword evidence="1" id="KW-1133">Transmembrane helix</keyword>
<comment type="caution">
    <text evidence="2">The sequence shown here is derived from an EMBL/GenBank/DDBJ whole genome shotgun (WGS) entry which is preliminary data.</text>
</comment>
<dbReference type="AlphaFoldDB" id="A0A9K3GM69"/>
<reference evidence="2 3" key="1">
    <citation type="journal article" date="2018" name="PLoS ONE">
        <title>The draft genome of Kipferlia bialata reveals reductive genome evolution in fornicate parasites.</title>
        <authorList>
            <person name="Tanifuji G."/>
            <person name="Takabayashi S."/>
            <person name="Kume K."/>
            <person name="Takagi M."/>
            <person name="Nakayama T."/>
            <person name="Kamikawa R."/>
            <person name="Inagaki Y."/>
            <person name="Hashimoto T."/>
        </authorList>
    </citation>
    <scope>NUCLEOTIDE SEQUENCE [LARGE SCALE GENOMIC DNA]</scope>
    <source>
        <strain evidence="2">NY0173</strain>
    </source>
</reference>
<protein>
    <submittedName>
        <fullName evidence="2">Histidine phosphatase superfamily protein</fullName>
    </submittedName>
</protein>
<gene>
    <name evidence="2" type="ORF">KIPB_011290</name>
</gene>
<keyword evidence="3" id="KW-1185">Reference proteome</keyword>
<dbReference type="SUPFAM" id="SSF53254">
    <property type="entry name" value="Phosphoglycerate mutase-like"/>
    <property type="match status" value="1"/>
</dbReference>
<dbReference type="EMBL" id="BDIP01004532">
    <property type="protein sequence ID" value="GIQ88934.1"/>
    <property type="molecule type" value="Genomic_DNA"/>
</dbReference>
<name>A0A9K3GM69_9EUKA</name>
<proteinExistence type="predicted"/>
<evidence type="ECO:0000313" key="3">
    <source>
        <dbReference type="Proteomes" id="UP000265618"/>
    </source>
</evidence>
<sequence length="298" mass="32648">DITWDPIKAYDACPMWDVVKEQVTLDPTYHAQAVAGKAVLQDLVDLLNPEDDVEGMADVSHVSDPLRCDVYHGFGLPTGVSPDDYDTVEGIHDTMKSLESHLNPSITATVTMPLFVEWLGVINDTLRQTPQARLVHYSGHDTMVRLIRSALGLDADADSDLGYSTVQPHYAAFISLELYHTPGVGYEVAFEYYRDPEGDAQDLCPLLSTSDGLWGGASPCPLSVVVDALGQSISHTGVTVADVMDNGYTADSPEVRALFDSMCEVHDSQSLWVWISVGMLIVCAGALTYYLIRRHQKK</sequence>
<keyword evidence="1" id="KW-0812">Transmembrane</keyword>
<feature type="non-terminal residue" evidence="2">
    <location>
        <position position="298"/>
    </location>
</feature>
<feature type="transmembrane region" description="Helical" evidence="1">
    <location>
        <begin position="271"/>
        <end position="292"/>
    </location>
</feature>
<dbReference type="InterPro" id="IPR029033">
    <property type="entry name" value="His_PPase_superfam"/>
</dbReference>
<evidence type="ECO:0000256" key="1">
    <source>
        <dbReference type="SAM" id="Phobius"/>
    </source>
</evidence>
<accession>A0A9K3GM69</accession>
<dbReference type="Proteomes" id="UP000265618">
    <property type="component" value="Unassembled WGS sequence"/>
</dbReference>
<keyword evidence="1" id="KW-0472">Membrane</keyword>
<evidence type="ECO:0000313" key="2">
    <source>
        <dbReference type="EMBL" id="GIQ88934.1"/>
    </source>
</evidence>
<organism evidence="2 3">
    <name type="scientific">Kipferlia bialata</name>
    <dbReference type="NCBI Taxonomy" id="797122"/>
    <lineage>
        <taxon>Eukaryota</taxon>
        <taxon>Metamonada</taxon>
        <taxon>Carpediemonas-like organisms</taxon>
        <taxon>Kipferlia</taxon>
    </lineage>
</organism>